<dbReference type="InterPro" id="IPR027417">
    <property type="entry name" value="P-loop_NTPase"/>
</dbReference>
<feature type="domain" description="TIR" evidence="6">
    <location>
        <begin position="71"/>
        <end position="240"/>
    </location>
</feature>
<dbReference type="Pfam" id="PF23282">
    <property type="entry name" value="WHD_ROQ1"/>
    <property type="match status" value="1"/>
</dbReference>
<dbReference type="SUPFAM" id="SSF52540">
    <property type="entry name" value="P-loop containing nucleoside triphosphate hydrolases"/>
    <property type="match status" value="1"/>
</dbReference>
<dbReference type="SMART" id="SM00367">
    <property type="entry name" value="LRR_CC"/>
    <property type="match status" value="10"/>
</dbReference>
<dbReference type="Proteomes" id="UP001634007">
    <property type="component" value="Unassembled WGS sequence"/>
</dbReference>
<keyword evidence="2" id="KW-0677">Repeat</keyword>
<dbReference type="InterPro" id="IPR002182">
    <property type="entry name" value="NB-ARC"/>
</dbReference>
<dbReference type="PRINTS" id="PR00364">
    <property type="entry name" value="DISEASERSIST"/>
</dbReference>
<evidence type="ECO:0000256" key="2">
    <source>
        <dbReference type="ARBA" id="ARBA00022737"/>
    </source>
</evidence>
<keyword evidence="4" id="KW-0520">NAD</keyword>
<dbReference type="Gene3D" id="3.40.50.300">
    <property type="entry name" value="P-loop containing nucleotide triphosphate hydrolases"/>
    <property type="match status" value="1"/>
</dbReference>
<dbReference type="PANTHER" id="PTHR11017:SF570">
    <property type="entry name" value="DISEASE RESISTANCE PROTEIN (TIR-NBS CLASS)-RELATED"/>
    <property type="match status" value="1"/>
</dbReference>
<evidence type="ECO:0000313" key="8">
    <source>
        <dbReference type="Proteomes" id="UP001634007"/>
    </source>
</evidence>
<evidence type="ECO:0000256" key="4">
    <source>
        <dbReference type="ARBA" id="ARBA00023027"/>
    </source>
</evidence>
<dbReference type="Pfam" id="PF00560">
    <property type="entry name" value="LRR_1"/>
    <property type="match status" value="2"/>
</dbReference>
<dbReference type="InterPro" id="IPR006553">
    <property type="entry name" value="Leu-rich_rpt_Cys-con_subtyp"/>
</dbReference>
<dbReference type="PANTHER" id="PTHR11017">
    <property type="entry name" value="LEUCINE-RICH REPEAT-CONTAINING PROTEIN"/>
    <property type="match status" value="1"/>
</dbReference>
<dbReference type="SUPFAM" id="SSF52200">
    <property type="entry name" value="Toll/Interleukin receptor TIR domain"/>
    <property type="match status" value="1"/>
</dbReference>
<accession>A0ABD3LEB8</accession>
<proteinExistence type="predicted"/>
<dbReference type="GO" id="GO:0006952">
    <property type="term" value="P:defense response"/>
    <property type="evidence" value="ECO:0007669"/>
    <property type="project" value="UniProtKB-KW"/>
</dbReference>
<evidence type="ECO:0000313" key="7">
    <source>
        <dbReference type="EMBL" id="KAL3750145.1"/>
    </source>
</evidence>
<dbReference type="InterPro" id="IPR000157">
    <property type="entry name" value="TIR_dom"/>
</dbReference>
<dbReference type="Pfam" id="PF01582">
    <property type="entry name" value="TIR"/>
    <property type="match status" value="1"/>
</dbReference>
<dbReference type="EMBL" id="JBJKBG010000002">
    <property type="protein sequence ID" value="KAL3750145.1"/>
    <property type="molecule type" value="Genomic_DNA"/>
</dbReference>
<evidence type="ECO:0000256" key="3">
    <source>
        <dbReference type="ARBA" id="ARBA00022821"/>
    </source>
</evidence>
<dbReference type="PROSITE" id="PS50104">
    <property type="entry name" value="TIR"/>
    <property type="match status" value="1"/>
</dbReference>
<evidence type="ECO:0000256" key="5">
    <source>
        <dbReference type="SAM" id="MobiDB-lite"/>
    </source>
</evidence>
<dbReference type="InterPro" id="IPR058192">
    <property type="entry name" value="WHD_ROQ1-like"/>
</dbReference>
<sequence>MQQVGILSSFLSIKISMGKGQSLSKIKRKRKRAQKKGAPREKKRRIAEKGITDGAYASWSFPTIPTGGGSDQYDVFLSFRGSDTRKEFTDHLYRSLISVGTVPISVFRDDNSLEIGKDFNSEILNAIRRSKISIPIISENYASSKWCLRELVCIMDCQKSMSHTVLPIFYKVLPSNVRYLNGNFGEAFRSRKKRFDKDIQEGQRALTEVSNLNGWESEKFANGHEGKLVEEVTTTILNKLRGKSQLDVPKHLVGVDNHVNKIRNWLDIPASHARMIGIYGMGGIGKTTLAKVIYNELSNIFVDRSFLPDIRETTNNNGIPYLQNLLIKEILQIENVVCKVDDGINLIKSRFKGKKVLILLDDIDHQNQLDALARERDWFTAGSIIIVTTRYKFVLDQSDFNVDYKYELKELDEVHSLLLFKRHAFRMGHCLEDFEGISNEILSTMGGLPLAIKVIGSYLYGKVDKKVWQDILEKLRIEPDRDVQKTLKISYDALEPTQKEIFLDIACFLIGENSKYAVYMWEDCKFFPYLGIEELKLRCLIKIGDRGEFWMHDQLRDLGRSIFCHGQPPERCLKPWLKDKALRSIREFKHFGSGFDYWPRGCSSTCTSELENLPSSRFLSLCWTTRSEDFNELFPELRWLQWLYIERDVFSSAVNLHLSKLVVLELSQNKLTDDWGGWSSIMVAKQLKVLNLSNSWELRYTPNFSAFTKLEILILSGCEKLKQVDPSIGKLKSLISLDLSSCHNLKELPEEVGELQELKELLLNSISITKIPMSVYFLRKLEKLALGSCCSLVEIPLTNGNLSSLQYLDLNLCSSLRKIPHSMKNFSSLKRLKLFGCKSLAEIPSSIGNLSSLEQLDLSCCQSLTKIPSSIENLSSLEQLNLGSCRFLTEIPSSIENLSSLEQLQLQLCFSLTKIPSSIGNLSSLEQLNLGGCQSLTEIPNSIGNLFSLEQLNLGGCELLTEIPSSIGNFSSLKQLNLSRCQSLTKVPSSIRNLSSLKQLYLVRCKSLTEIPSSIGNLFSLKQLDLVCCASLIEIPNSIGNLSSLEQLNLGNCTSLIEIPNSIGNLSFLKHLYLGGCTSLTEIPSSTGNLSSLEQLDLSYCRSLIEFPNSTGNLSSLEQLNLSYCRSLTEIPSSIGNLFSLKQLDLVCCASLIEIPNSIGNLSSLEQLNLGNCTSLTEIPNSIGNLSFLKHLYLGGCTSLTEIPNSTGNLSSLEQLDLSYCRSLTEIPSSTGNLSSLEQLNLGNCTSLTEIPNSIGNLSFLKHLYLGGCTSLTEIPNSTRNLSSLEQLDLSYCRSLTEIPSSTGNLSSLEQLNLSYCRSLTEIPSSIGNLSSLEQLNLSYCQSLIEIPSSIGNLSSLKRLNLAHCQAKIPSSIGNLSSLK</sequence>
<organism evidence="7 8">
    <name type="scientific">Eucalyptus globulus</name>
    <name type="common">Tasmanian blue gum</name>
    <dbReference type="NCBI Taxonomy" id="34317"/>
    <lineage>
        <taxon>Eukaryota</taxon>
        <taxon>Viridiplantae</taxon>
        <taxon>Streptophyta</taxon>
        <taxon>Embryophyta</taxon>
        <taxon>Tracheophyta</taxon>
        <taxon>Spermatophyta</taxon>
        <taxon>Magnoliopsida</taxon>
        <taxon>eudicotyledons</taxon>
        <taxon>Gunneridae</taxon>
        <taxon>Pentapetalae</taxon>
        <taxon>rosids</taxon>
        <taxon>malvids</taxon>
        <taxon>Myrtales</taxon>
        <taxon>Myrtaceae</taxon>
        <taxon>Myrtoideae</taxon>
        <taxon>Eucalypteae</taxon>
        <taxon>Eucalyptus</taxon>
    </lineage>
</organism>
<dbReference type="InterPro" id="IPR003591">
    <property type="entry name" value="Leu-rich_rpt_typical-subtyp"/>
</dbReference>
<protein>
    <recommendedName>
        <fullName evidence="6">TIR domain-containing protein</fullName>
    </recommendedName>
</protein>
<dbReference type="GO" id="GO:0051707">
    <property type="term" value="P:response to other organism"/>
    <property type="evidence" value="ECO:0007669"/>
    <property type="project" value="UniProtKB-ARBA"/>
</dbReference>
<dbReference type="InterPro" id="IPR035897">
    <property type="entry name" value="Toll_tir_struct_dom_sf"/>
</dbReference>
<feature type="compositionally biased region" description="Basic residues" evidence="5">
    <location>
        <begin position="25"/>
        <end position="45"/>
    </location>
</feature>
<name>A0ABD3LEB8_EUCGL</name>
<dbReference type="Gene3D" id="3.80.10.10">
    <property type="entry name" value="Ribonuclease Inhibitor"/>
    <property type="match status" value="5"/>
</dbReference>
<comment type="caution">
    <text evidence="7">The sequence shown here is derived from an EMBL/GenBank/DDBJ whole genome shotgun (WGS) entry which is preliminary data.</text>
</comment>
<dbReference type="Pfam" id="PF23598">
    <property type="entry name" value="LRR_14"/>
    <property type="match status" value="4"/>
</dbReference>
<dbReference type="SUPFAM" id="SSF52058">
    <property type="entry name" value="L domain-like"/>
    <property type="match status" value="3"/>
</dbReference>
<dbReference type="InterPro" id="IPR032675">
    <property type="entry name" value="LRR_dom_sf"/>
</dbReference>
<dbReference type="SMART" id="SM00369">
    <property type="entry name" value="LRR_TYP"/>
    <property type="match status" value="14"/>
</dbReference>
<keyword evidence="1" id="KW-0433">Leucine-rich repeat</keyword>
<dbReference type="SMART" id="SM00255">
    <property type="entry name" value="TIR"/>
    <property type="match status" value="1"/>
</dbReference>
<dbReference type="InterPro" id="IPR042197">
    <property type="entry name" value="Apaf_helical"/>
</dbReference>
<dbReference type="Pfam" id="PF00931">
    <property type="entry name" value="NB-ARC"/>
    <property type="match status" value="1"/>
</dbReference>
<feature type="region of interest" description="Disordered" evidence="5">
    <location>
        <begin position="22"/>
        <end position="45"/>
    </location>
</feature>
<evidence type="ECO:0000259" key="6">
    <source>
        <dbReference type="PROSITE" id="PS50104"/>
    </source>
</evidence>
<dbReference type="FunFam" id="3.40.50.10140:FF:000007">
    <property type="entry name" value="Disease resistance protein (TIR-NBS-LRR class)"/>
    <property type="match status" value="1"/>
</dbReference>
<dbReference type="InterPro" id="IPR055414">
    <property type="entry name" value="LRR_R13L4/SHOC2-like"/>
</dbReference>
<keyword evidence="3" id="KW-0611">Plant defense</keyword>
<keyword evidence="8" id="KW-1185">Reference proteome</keyword>
<dbReference type="InterPro" id="IPR044974">
    <property type="entry name" value="Disease_R_plants"/>
</dbReference>
<reference evidence="7 8" key="1">
    <citation type="submission" date="2024-11" db="EMBL/GenBank/DDBJ databases">
        <title>Chromosome-level genome assembly of Eucalyptus globulus Labill. provides insights into its genome evolution.</title>
        <authorList>
            <person name="Li X."/>
        </authorList>
    </citation>
    <scope>NUCLEOTIDE SEQUENCE [LARGE SCALE GENOMIC DNA]</scope>
    <source>
        <strain evidence="7">CL2024</strain>
        <tissue evidence="7">Fresh tender leaves</tissue>
    </source>
</reference>
<evidence type="ECO:0000256" key="1">
    <source>
        <dbReference type="ARBA" id="ARBA00022614"/>
    </source>
</evidence>
<dbReference type="InterPro" id="IPR001611">
    <property type="entry name" value="Leu-rich_rpt"/>
</dbReference>
<gene>
    <name evidence="7" type="ORF">ACJRO7_011167</name>
</gene>
<dbReference type="Gene3D" id="1.10.8.430">
    <property type="entry name" value="Helical domain of apoptotic protease-activating factors"/>
    <property type="match status" value="1"/>
</dbReference>
<dbReference type="Gene3D" id="3.40.50.10140">
    <property type="entry name" value="Toll/interleukin-1 receptor homology (TIR) domain"/>
    <property type="match status" value="1"/>
</dbReference>